<sequence length="268" mass="30013">MVDPLTCKRKVHTPERHLYGKIGINHKLKADGILALTTLASLVLLCQEFSISRSTSKTLQKLPDGSAWTFDPQKELTISILQILRRNESWDKNHGHGWIHHLCEQLIFLVQAEPANVREKMKAGFSSVSKKNIHALPDLRQVSFHSFGQGKSEDSDGGSKKSSKIGQADCTETYMVPAKLGLLLYVLLHPTSNYSYDPVLCNLCFGSHQEHRLVKGLLQREDQSSVVTVSLAYLAILYSPIKSLWNETLFGVLHSFGKMSFLKPPKGF</sequence>
<evidence type="ECO:0000313" key="2">
    <source>
        <dbReference type="Proteomes" id="UP001222027"/>
    </source>
</evidence>
<dbReference type="EMBL" id="JAQQAF010000001">
    <property type="protein sequence ID" value="KAJ8513870.1"/>
    <property type="molecule type" value="Genomic_DNA"/>
</dbReference>
<proteinExistence type="predicted"/>
<dbReference type="Proteomes" id="UP001222027">
    <property type="component" value="Unassembled WGS sequence"/>
</dbReference>
<gene>
    <name evidence="1" type="ORF">OPV22_004304</name>
</gene>
<dbReference type="AlphaFoldDB" id="A0AAV8S321"/>
<reference evidence="1 2" key="1">
    <citation type="submission" date="2022-12" db="EMBL/GenBank/DDBJ databases">
        <title>Chromosome-scale assembly of the Ensete ventricosum genome.</title>
        <authorList>
            <person name="Dussert Y."/>
            <person name="Stocks J."/>
            <person name="Wendawek A."/>
            <person name="Woldeyes F."/>
            <person name="Nichols R.A."/>
            <person name="Borrell J.S."/>
        </authorList>
    </citation>
    <scope>NUCLEOTIDE SEQUENCE [LARGE SCALE GENOMIC DNA]</scope>
    <source>
        <strain evidence="2">cv. Maze</strain>
        <tissue evidence="1">Seeds</tissue>
    </source>
</reference>
<comment type="caution">
    <text evidence="1">The sequence shown here is derived from an EMBL/GenBank/DDBJ whole genome shotgun (WGS) entry which is preliminary data.</text>
</comment>
<organism evidence="1 2">
    <name type="scientific">Ensete ventricosum</name>
    <name type="common">Abyssinian banana</name>
    <name type="synonym">Musa ensete</name>
    <dbReference type="NCBI Taxonomy" id="4639"/>
    <lineage>
        <taxon>Eukaryota</taxon>
        <taxon>Viridiplantae</taxon>
        <taxon>Streptophyta</taxon>
        <taxon>Embryophyta</taxon>
        <taxon>Tracheophyta</taxon>
        <taxon>Spermatophyta</taxon>
        <taxon>Magnoliopsida</taxon>
        <taxon>Liliopsida</taxon>
        <taxon>Zingiberales</taxon>
        <taxon>Musaceae</taxon>
        <taxon>Ensete</taxon>
    </lineage>
</organism>
<accession>A0AAV8S321</accession>
<name>A0AAV8S321_ENSVE</name>
<evidence type="ECO:0000313" key="1">
    <source>
        <dbReference type="EMBL" id="KAJ8513870.1"/>
    </source>
</evidence>
<keyword evidence="2" id="KW-1185">Reference proteome</keyword>
<protein>
    <submittedName>
        <fullName evidence="1">Uncharacterized protein</fullName>
    </submittedName>
</protein>